<evidence type="ECO:0000313" key="2">
    <source>
        <dbReference type="EMBL" id="VDM46150.1"/>
    </source>
</evidence>
<protein>
    <submittedName>
        <fullName evidence="2">Uncharacterized protein</fullName>
    </submittedName>
</protein>
<feature type="compositionally biased region" description="Low complexity" evidence="1">
    <location>
        <begin position="522"/>
        <end position="543"/>
    </location>
</feature>
<sequence>MSFFACTNAITECVSCSVALDSASRQVDEMIDQARYRHQHHRSKFKEAIDYLDQVFEDLKKECDTPVHSFKLLKALCIFFLFISRKPKKGGSMKSGDVSRPSRPNPTKSKPINALPQKVTPKTTFQSPPANMSAAMAEAKTRIRKQPEASLSNPSSPGLISCLEAWKSVGNEDQLNGGQCDLERVSSHNQIPERKRSGEVPSWRSTSQEAFNTLASVRSEENGVTRRSGAFAQYNPSTSVSTGGSVNSLPDAGLIMSSQPARQPDPILAIDALVAELELNTDEANVTEKRRSFPTRLETLSNRFPECEQSRSSRQRTNGDKIAKTSWTDRGARRVQQQKMAFDEMTSMLRSVAGDINSNGQPGLRKQIPPAPGTVLSPFETINQEKLNPSKVEAIQLMFESKQGVPPTWRRNVLRGRRTSGEEDTYYEINEFSKNRKEQSPPYSRPLVKPQSPVVRGAFVALSQPQKRNPSHATAVHVQPAQQDFVPALPVTQPPSHPPGNFGNRTCIVIVCEYISVSSGSANSSQAGGYYSSGSSLGAPSSYTPSHHQSSLPRSSTSGRRGSLIGKQSTSSRPASFEDEDDGFYDNIQINEHRFSRSSEADNASVNSHRLPPSSKAGGEGGTRFGHFLRRIGSSKPPAAAASLMSLNKVASENVSGHAPLMKSNSLSDEPWKTQVIAKAHATTRRGKLITLISFDPLICQRPA</sequence>
<feature type="region of interest" description="Disordered" evidence="1">
    <location>
        <begin position="88"/>
        <end position="155"/>
    </location>
</feature>
<feature type="compositionally biased region" description="Basic and acidic residues" evidence="1">
    <location>
        <begin position="186"/>
        <end position="198"/>
    </location>
</feature>
<feature type="compositionally biased region" description="Polar residues" evidence="1">
    <location>
        <begin position="120"/>
        <end position="130"/>
    </location>
</feature>
<feature type="region of interest" description="Disordered" evidence="1">
    <location>
        <begin position="186"/>
        <end position="206"/>
    </location>
</feature>
<reference evidence="2" key="1">
    <citation type="submission" date="2018-11" db="EMBL/GenBank/DDBJ databases">
        <authorList>
            <consortium name="Pathogen Informatics"/>
        </authorList>
    </citation>
    <scope>NUCLEOTIDE SEQUENCE [LARGE SCALE GENOMIC DNA]</scope>
</reference>
<feature type="region of interest" description="Disordered" evidence="1">
    <location>
        <begin position="522"/>
        <end position="583"/>
    </location>
</feature>
<dbReference type="AlphaFoldDB" id="A0A3P7GBZ5"/>
<dbReference type="EMBL" id="UYWY01022474">
    <property type="protein sequence ID" value="VDM46150.1"/>
    <property type="molecule type" value="Genomic_DNA"/>
</dbReference>
<organism evidence="2">
    <name type="scientific">Toxocara canis</name>
    <name type="common">Canine roundworm</name>
    <dbReference type="NCBI Taxonomy" id="6265"/>
    <lineage>
        <taxon>Eukaryota</taxon>
        <taxon>Metazoa</taxon>
        <taxon>Ecdysozoa</taxon>
        <taxon>Nematoda</taxon>
        <taxon>Chromadorea</taxon>
        <taxon>Rhabditida</taxon>
        <taxon>Spirurina</taxon>
        <taxon>Ascaridomorpha</taxon>
        <taxon>Ascaridoidea</taxon>
        <taxon>Toxocaridae</taxon>
        <taxon>Toxocara</taxon>
    </lineage>
</organism>
<evidence type="ECO:0000256" key="1">
    <source>
        <dbReference type="SAM" id="MobiDB-lite"/>
    </source>
</evidence>
<feature type="region of interest" description="Disordered" evidence="1">
    <location>
        <begin position="596"/>
        <end position="624"/>
    </location>
</feature>
<gene>
    <name evidence="2" type="ORF">TCNE_LOCUS14829</name>
</gene>
<feature type="compositionally biased region" description="Polar residues" evidence="1">
    <location>
        <begin position="544"/>
        <end position="574"/>
    </location>
</feature>
<accession>A0A3P7GBZ5</accession>
<proteinExistence type="predicted"/>
<name>A0A3P7GBZ5_TOXCA</name>